<evidence type="ECO:0000313" key="2">
    <source>
        <dbReference type="EMBL" id="KAH9290421.1"/>
    </source>
</evidence>
<proteinExistence type="predicted"/>
<name>A0AA38BXQ0_TAXCH</name>
<organism evidence="2 3">
    <name type="scientific">Taxus chinensis</name>
    <name type="common">Chinese yew</name>
    <name type="synonym">Taxus wallichiana var. chinensis</name>
    <dbReference type="NCBI Taxonomy" id="29808"/>
    <lineage>
        <taxon>Eukaryota</taxon>
        <taxon>Viridiplantae</taxon>
        <taxon>Streptophyta</taxon>
        <taxon>Embryophyta</taxon>
        <taxon>Tracheophyta</taxon>
        <taxon>Spermatophyta</taxon>
        <taxon>Pinopsida</taxon>
        <taxon>Pinidae</taxon>
        <taxon>Conifers II</taxon>
        <taxon>Cupressales</taxon>
        <taxon>Taxaceae</taxon>
        <taxon>Taxus</taxon>
    </lineage>
</organism>
<evidence type="ECO:0000256" key="1">
    <source>
        <dbReference type="SAM" id="MobiDB-lite"/>
    </source>
</evidence>
<feature type="compositionally biased region" description="Basic and acidic residues" evidence="1">
    <location>
        <begin position="68"/>
        <end position="86"/>
    </location>
</feature>
<evidence type="ECO:0000313" key="3">
    <source>
        <dbReference type="Proteomes" id="UP000824469"/>
    </source>
</evidence>
<dbReference type="EMBL" id="JAHRHJ020003813">
    <property type="protein sequence ID" value="KAH9290421.1"/>
    <property type="molecule type" value="Genomic_DNA"/>
</dbReference>
<gene>
    <name evidence="2" type="ORF">KI387_034538</name>
</gene>
<feature type="region of interest" description="Disordered" evidence="1">
    <location>
        <begin position="64"/>
        <end position="86"/>
    </location>
</feature>
<protein>
    <submittedName>
        <fullName evidence="2">Uncharacterized protein</fullName>
    </submittedName>
</protein>
<accession>A0AA38BXQ0</accession>
<dbReference type="AlphaFoldDB" id="A0AA38BXQ0"/>
<reference evidence="2 3" key="1">
    <citation type="journal article" date="2021" name="Nat. Plants">
        <title>The Taxus genome provides insights into paclitaxel biosynthesis.</title>
        <authorList>
            <person name="Xiong X."/>
            <person name="Gou J."/>
            <person name="Liao Q."/>
            <person name="Li Y."/>
            <person name="Zhou Q."/>
            <person name="Bi G."/>
            <person name="Li C."/>
            <person name="Du R."/>
            <person name="Wang X."/>
            <person name="Sun T."/>
            <person name="Guo L."/>
            <person name="Liang H."/>
            <person name="Lu P."/>
            <person name="Wu Y."/>
            <person name="Zhang Z."/>
            <person name="Ro D.K."/>
            <person name="Shang Y."/>
            <person name="Huang S."/>
            <person name="Yan J."/>
        </authorList>
    </citation>
    <scope>NUCLEOTIDE SEQUENCE [LARGE SCALE GENOMIC DNA]</scope>
    <source>
        <strain evidence="2">Ta-2019</strain>
    </source>
</reference>
<keyword evidence="3" id="KW-1185">Reference proteome</keyword>
<comment type="caution">
    <text evidence="2">The sequence shown here is derived from an EMBL/GenBank/DDBJ whole genome shotgun (WGS) entry which is preliminary data.</text>
</comment>
<sequence>MDPNRPVWPKSVKAVQNKVGQVEQKYPNRPNRVKWEQTVQKQMGHLGQIGANRPVRPKSAQRALYQKGQRDAWDAKTRRIREPIKS</sequence>
<dbReference type="Proteomes" id="UP000824469">
    <property type="component" value="Unassembled WGS sequence"/>
</dbReference>